<keyword evidence="2" id="KW-1185">Reference proteome</keyword>
<protein>
    <submittedName>
        <fullName evidence="1">Uncharacterized protein</fullName>
    </submittedName>
</protein>
<reference evidence="1" key="1">
    <citation type="submission" date="2022-10" db="EMBL/GenBank/DDBJ databases">
        <title>The complete genomes of actinobacterial strains from the NBC collection.</title>
        <authorList>
            <person name="Joergensen T.S."/>
            <person name="Alvarez Arevalo M."/>
            <person name="Sterndorff E.B."/>
            <person name="Faurdal D."/>
            <person name="Vuksanovic O."/>
            <person name="Mourched A.-S."/>
            <person name="Charusanti P."/>
            <person name="Shaw S."/>
            <person name="Blin K."/>
            <person name="Weber T."/>
        </authorList>
    </citation>
    <scope>NUCLEOTIDE SEQUENCE</scope>
    <source>
        <strain evidence="1">NBC_01432</strain>
    </source>
</reference>
<dbReference type="EMBL" id="CP109495">
    <property type="protein sequence ID" value="WUX54402.1"/>
    <property type="molecule type" value="Genomic_DNA"/>
</dbReference>
<dbReference type="Proteomes" id="UP001432209">
    <property type="component" value="Chromosome"/>
</dbReference>
<evidence type="ECO:0000313" key="1">
    <source>
        <dbReference type="EMBL" id="WUX54402.1"/>
    </source>
</evidence>
<evidence type="ECO:0000313" key="2">
    <source>
        <dbReference type="Proteomes" id="UP001432209"/>
    </source>
</evidence>
<name>A0ABZ2A6R1_STRNV</name>
<accession>A0ABZ2A6R1</accession>
<sequence length="127" mass="13774">MIGETAPQVGALVLDTAMGRLAEYRGAAAGLWRLRSYLGTYEWEARPGDVRQTEAVHTPVGAATAAACEKCEECHAWWWAEQLALDDGELSEAVDCRVYLWRHRHVAHADRPPACGSPTSADSGLPG</sequence>
<organism evidence="1 2">
    <name type="scientific">Streptomyces niveus</name>
    <name type="common">Streptomyces spheroides</name>
    <dbReference type="NCBI Taxonomy" id="193462"/>
    <lineage>
        <taxon>Bacteria</taxon>
        <taxon>Bacillati</taxon>
        <taxon>Actinomycetota</taxon>
        <taxon>Actinomycetes</taxon>
        <taxon>Kitasatosporales</taxon>
        <taxon>Streptomycetaceae</taxon>
        <taxon>Streptomyces</taxon>
    </lineage>
</organism>
<dbReference type="RefSeq" id="WP_329078009.1">
    <property type="nucleotide sequence ID" value="NZ_CP109495.1"/>
</dbReference>
<proteinExistence type="predicted"/>
<gene>
    <name evidence="1" type="ORF">OG442_24200</name>
</gene>